<dbReference type="SUPFAM" id="SSF49899">
    <property type="entry name" value="Concanavalin A-like lectins/glucanases"/>
    <property type="match status" value="1"/>
</dbReference>
<dbReference type="AlphaFoldDB" id="A0ABD3Y7Q4"/>
<sequence length="347" mass="39906">MNNAQKNIKTHQLTLTAALLSVITIGSCSSDSTTNMQKLPQTKNNQLPLTDPQNTGKWVLNTQVSDEFEASTIDEERWYIVGKLENGKPVYKHPDKPNKKVWKGRAPSQFSGNNYRLEDGKLKLETRWEPDFPFEEKIHKPVFGDALKYENLTTACFIGRKSFQYGYIEIKSKAADAQISSAFWSMGEKLEVDFFELFGDSLDPKKDHIDSELWWSIRDWNKKVMGKPTYTERKDLGFRVADGFHVYGIDWSADGIKYYVDGKLFSEVSAAQADAWAKEHRGVDTGYVANKPLFLWLDQETFPWHGVPKSKEELERNSPEGKKDDGVVDFEIEYIRVWQQKPIQSVK</sequence>
<dbReference type="GO" id="GO:0016787">
    <property type="term" value="F:hydrolase activity"/>
    <property type="evidence" value="ECO:0007669"/>
    <property type="project" value="UniProtKB-KW"/>
</dbReference>
<feature type="region of interest" description="Disordered" evidence="2">
    <location>
        <begin position="31"/>
        <end position="55"/>
    </location>
</feature>
<evidence type="ECO:0000259" key="3">
    <source>
        <dbReference type="PROSITE" id="PS51762"/>
    </source>
</evidence>
<evidence type="ECO:0000256" key="2">
    <source>
        <dbReference type="SAM" id="MobiDB-lite"/>
    </source>
</evidence>
<dbReference type="Gene3D" id="2.60.120.200">
    <property type="match status" value="1"/>
</dbReference>
<feature type="domain" description="GH16" evidence="3">
    <location>
        <begin position="40"/>
        <end position="343"/>
    </location>
</feature>
<dbReference type="PANTHER" id="PTHR10963:SF55">
    <property type="entry name" value="GLYCOSIDE HYDROLASE FAMILY 16 PROTEIN"/>
    <property type="match status" value="1"/>
</dbReference>
<evidence type="ECO:0000313" key="4">
    <source>
        <dbReference type="EMBL" id="KDC50391.1"/>
    </source>
</evidence>
<organism evidence="4 5">
    <name type="scientific">Pseudoalteromonas fuliginea</name>
    <dbReference type="NCBI Taxonomy" id="1872678"/>
    <lineage>
        <taxon>Bacteria</taxon>
        <taxon>Pseudomonadati</taxon>
        <taxon>Pseudomonadota</taxon>
        <taxon>Gammaproteobacteria</taxon>
        <taxon>Alteromonadales</taxon>
        <taxon>Pseudoalteromonadaceae</taxon>
        <taxon>Pseudoalteromonas</taxon>
    </lineage>
</organism>
<name>A0ABD3Y7Q4_9GAMM</name>
<dbReference type="PROSITE" id="PS51257">
    <property type="entry name" value="PROKAR_LIPOPROTEIN"/>
    <property type="match status" value="1"/>
</dbReference>
<keyword evidence="4" id="KW-0378">Hydrolase</keyword>
<dbReference type="Pfam" id="PF00722">
    <property type="entry name" value="Glyco_hydro_16"/>
    <property type="match status" value="1"/>
</dbReference>
<dbReference type="Proteomes" id="UP000027154">
    <property type="component" value="Unassembled WGS sequence"/>
</dbReference>
<dbReference type="RefSeq" id="WP_033030347.1">
    <property type="nucleotide sequence ID" value="NZ_JJNZ01000041.1"/>
</dbReference>
<dbReference type="PROSITE" id="PS51762">
    <property type="entry name" value="GH16_2"/>
    <property type="match status" value="1"/>
</dbReference>
<reference evidence="4 5" key="1">
    <citation type="submission" date="2014-04" db="EMBL/GenBank/DDBJ databases">
        <title>Pseudoalteromonas galatheae sp. nov., isolated from a deep-sea polychaete near Canal Concepcion, Chile.</title>
        <authorList>
            <person name="Machado H.R."/>
            <person name="Gram L."/>
            <person name="Vynne N.G."/>
        </authorList>
    </citation>
    <scope>NUCLEOTIDE SEQUENCE [LARGE SCALE GENOMIC DNA]</scope>
    <source>
        <strain evidence="4 5">KMM216</strain>
    </source>
</reference>
<dbReference type="EMBL" id="JJNZ01000041">
    <property type="protein sequence ID" value="KDC50391.1"/>
    <property type="molecule type" value="Genomic_DNA"/>
</dbReference>
<comment type="caution">
    <text evidence="4">The sequence shown here is derived from an EMBL/GenBank/DDBJ whole genome shotgun (WGS) entry which is preliminary data.</text>
</comment>
<comment type="similarity">
    <text evidence="1">Belongs to the glycosyl hydrolase 16 family.</text>
</comment>
<evidence type="ECO:0000256" key="1">
    <source>
        <dbReference type="ARBA" id="ARBA00006865"/>
    </source>
</evidence>
<proteinExistence type="inferred from homology"/>
<evidence type="ECO:0000313" key="5">
    <source>
        <dbReference type="Proteomes" id="UP000027154"/>
    </source>
</evidence>
<protein>
    <submittedName>
        <fullName evidence="4">Glycoside hydrolase</fullName>
    </submittedName>
</protein>
<accession>A0ABD3Y7Q4</accession>
<dbReference type="PANTHER" id="PTHR10963">
    <property type="entry name" value="GLYCOSYL HYDROLASE-RELATED"/>
    <property type="match status" value="1"/>
</dbReference>
<gene>
    <name evidence="4" type="ORF">DC53_12780</name>
</gene>
<dbReference type="InterPro" id="IPR050546">
    <property type="entry name" value="Glycosyl_Hydrlase_16"/>
</dbReference>
<dbReference type="InterPro" id="IPR013320">
    <property type="entry name" value="ConA-like_dom_sf"/>
</dbReference>
<dbReference type="InterPro" id="IPR000757">
    <property type="entry name" value="Beta-glucanase-like"/>
</dbReference>